<evidence type="ECO:0000313" key="3">
    <source>
        <dbReference type="Proteomes" id="UP000001514"/>
    </source>
</evidence>
<name>D8SJZ3_SELML</name>
<dbReference type="InterPro" id="IPR053209">
    <property type="entry name" value="Gramillin-biosynth_MTr"/>
</dbReference>
<dbReference type="Proteomes" id="UP000001514">
    <property type="component" value="Unassembled WGS sequence"/>
</dbReference>
<evidence type="ECO:0000259" key="1">
    <source>
        <dbReference type="PROSITE" id="PS50280"/>
    </source>
</evidence>
<dbReference type="SUPFAM" id="SSF48452">
    <property type="entry name" value="TPR-like"/>
    <property type="match status" value="1"/>
</dbReference>
<dbReference type="KEGG" id="smo:SELMODRAFT_422918"/>
<proteinExistence type="predicted"/>
<dbReference type="eggNOG" id="KOG2084">
    <property type="taxonomic scope" value="Eukaryota"/>
</dbReference>
<dbReference type="PANTHER" id="PTHR47643:SF2">
    <property type="entry name" value="TPR DOMAIN PROTEIN (AFU_ORTHOLOGUE AFUA_5G12710)"/>
    <property type="match status" value="1"/>
</dbReference>
<organism evidence="3">
    <name type="scientific">Selaginella moellendorffii</name>
    <name type="common">Spikemoss</name>
    <dbReference type="NCBI Taxonomy" id="88036"/>
    <lineage>
        <taxon>Eukaryota</taxon>
        <taxon>Viridiplantae</taxon>
        <taxon>Streptophyta</taxon>
        <taxon>Embryophyta</taxon>
        <taxon>Tracheophyta</taxon>
        <taxon>Lycopodiopsida</taxon>
        <taxon>Selaginellales</taxon>
        <taxon>Selaginellaceae</taxon>
        <taxon>Selaginella</taxon>
    </lineage>
</organism>
<sequence>MALWSAARRSIQNVRALIRSGKSSALLPFFQSYQCQRSPRSHSSVLGLEPISLAEIREARGKDLTKQHFSGRLLQGKLCIDAEVREGIIVHVVEDEQSFRYYLFLCNFASSWWTEKEARQWFPRDATVGIRDPVVSFAKDGVPCIEVLNPASLEISGIELEGSDEDPWKIAMVALENHEYIRAAHLFTNFVHESSEKGDRIAALSYRSEAWLRAGLLDKALEDAEMALKLQPEGPFSSENLLRKARALLKLHDYRAALECFESSGLADDTSREMERCRRFLEHSEQGLFDLDEYYLSRESGKSTPECGEFVGAVRIGMSPDGKGRGLFATQDVKAGDVFFFCHPLSAMHDSEKLPAESDLLAQMVRNCMASGRSLEQLVSLVESDEIPELNLFKPNTNWQQRIGFIDIPACARKTSIDYGYKFERVIGLERRREFLSGLWILTAFANHSCCPSATQKAVGSASLVRAARDLKAGDEVTLAYLDPFMPWDVRSRQTESRWGFECACERCHFESKLHSENRDLVNSGIKMEKMLEEPSNLDLFEVSEMACTVEKMISRWKGPDAQRHKHWMRASYYKAYEVYLLNREEFEKFITRQAPPSWEAIMEALSFTAPGYEGLLTLLTTVVVSSSLAEILREKGLSSEYVVI</sequence>
<dbReference type="STRING" id="88036.D8SJZ3"/>
<dbReference type="InterPro" id="IPR046341">
    <property type="entry name" value="SET_dom_sf"/>
</dbReference>
<dbReference type="InterPro" id="IPR001214">
    <property type="entry name" value="SET_dom"/>
</dbReference>
<dbReference type="Pfam" id="PF00856">
    <property type="entry name" value="SET"/>
    <property type="match status" value="1"/>
</dbReference>
<keyword evidence="3" id="KW-1185">Reference proteome</keyword>
<dbReference type="InterPro" id="IPR011990">
    <property type="entry name" value="TPR-like_helical_dom_sf"/>
</dbReference>
<evidence type="ECO:0000313" key="2">
    <source>
        <dbReference type="EMBL" id="EFJ15137.1"/>
    </source>
</evidence>
<gene>
    <name evidence="2" type="ORF">SELMODRAFT_422918</name>
</gene>
<dbReference type="CDD" id="cd20071">
    <property type="entry name" value="SET_SMYD"/>
    <property type="match status" value="1"/>
</dbReference>
<dbReference type="PANTHER" id="PTHR47643">
    <property type="entry name" value="TPR DOMAIN PROTEIN (AFU_ORTHOLOGUE AFUA_5G12710)"/>
    <property type="match status" value="1"/>
</dbReference>
<dbReference type="OMA" id="HACLANA"/>
<dbReference type="SUPFAM" id="SSF82199">
    <property type="entry name" value="SET domain"/>
    <property type="match status" value="1"/>
</dbReference>
<feature type="domain" description="SET" evidence="1">
    <location>
        <begin position="312"/>
        <end position="482"/>
    </location>
</feature>
<dbReference type="EMBL" id="GL377624">
    <property type="protein sequence ID" value="EFJ15137.1"/>
    <property type="molecule type" value="Genomic_DNA"/>
</dbReference>
<dbReference type="AlphaFoldDB" id="D8SJZ3"/>
<accession>D8SJZ3</accession>
<reference evidence="2 3" key="1">
    <citation type="journal article" date="2011" name="Science">
        <title>The Selaginella genome identifies genetic changes associated with the evolution of vascular plants.</title>
        <authorList>
            <person name="Banks J.A."/>
            <person name="Nishiyama T."/>
            <person name="Hasebe M."/>
            <person name="Bowman J.L."/>
            <person name="Gribskov M."/>
            <person name="dePamphilis C."/>
            <person name="Albert V.A."/>
            <person name="Aono N."/>
            <person name="Aoyama T."/>
            <person name="Ambrose B.A."/>
            <person name="Ashton N.W."/>
            <person name="Axtell M.J."/>
            <person name="Barker E."/>
            <person name="Barker M.S."/>
            <person name="Bennetzen J.L."/>
            <person name="Bonawitz N.D."/>
            <person name="Chapple C."/>
            <person name="Cheng C."/>
            <person name="Correa L.G."/>
            <person name="Dacre M."/>
            <person name="DeBarry J."/>
            <person name="Dreyer I."/>
            <person name="Elias M."/>
            <person name="Engstrom E.M."/>
            <person name="Estelle M."/>
            <person name="Feng L."/>
            <person name="Finet C."/>
            <person name="Floyd S.K."/>
            <person name="Frommer W.B."/>
            <person name="Fujita T."/>
            <person name="Gramzow L."/>
            <person name="Gutensohn M."/>
            <person name="Harholt J."/>
            <person name="Hattori M."/>
            <person name="Heyl A."/>
            <person name="Hirai T."/>
            <person name="Hiwatashi Y."/>
            <person name="Ishikawa M."/>
            <person name="Iwata M."/>
            <person name="Karol K.G."/>
            <person name="Koehler B."/>
            <person name="Kolukisaoglu U."/>
            <person name="Kubo M."/>
            <person name="Kurata T."/>
            <person name="Lalonde S."/>
            <person name="Li K."/>
            <person name="Li Y."/>
            <person name="Litt A."/>
            <person name="Lyons E."/>
            <person name="Manning G."/>
            <person name="Maruyama T."/>
            <person name="Michael T.P."/>
            <person name="Mikami K."/>
            <person name="Miyazaki S."/>
            <person name="Morinaga S."/>
            <person name="Murata T."/>
            <person name="Mueller-Roeber B."/>
            <person name="Nelson D.R."/>
            <person name="Obara M."/>
            <person name="Oguri Y."/>
            <person name="Olmstead R.G."/>
            <person name="Onodera N."/>
            <person name="Petersen B.L."/>
            <person name="Pils B."/>
            <person name="Prigge M."/>
            <person name="Rensing S.A."/>
            <person name="Riano-Pachon D.M."/>
            <person name="Roberts A.W."/>
            <person name="Sato Y."/>
            <person name="Scheller H.V."/>
            <person name="Schulz B."/>
            <person name="Schulz C."/>
            <person name="Shakirov E.V."/>
            <person name="Shibagaki N."/>
            <person name="Shinohara N."/>
            <person name="Shippen D.E."/>
            <person name="Soerensen I."/>
            <person name="Sotooka R."/>
            <person name="Sugimoto N."/>
            <person name="Sugita M."/>
            <person name="Sumikawa N."/>
            <person name="Tanurdzic M."/>
            <person name="Theissen G."/>
            <person name="Ulvskov P."/>
            <person name="Wakazuki S."/>
            <person name="Weng J.K."/>
            <person name="Willats W.W."/>
            <person name="Wipf D."/>
            <person name="Wolf P.G."/>
            <person name="Yang L."/>
            <person name="Zimmer A.D."/>
            <person name="Zhu Q."/>
            <person name="Mitros T."/>
            <person name="Hellsten U."/>
            <person name="Loque D."/>
            <person name="Otillar R."/>
            <person name="Salamov A."/>
            <person name="Schmutz J."/>
            <person name="Shapiro H."/>
            <person name="Lindquist E."/>
            <person name="Lucas S."/>
            <person name="Rokhsar D."/>
            <person name="Grigoriev I.V."/>
        </authorList>
    </citation>
    <scope>NUCLEOTIDE SEQUENCE [LARGE SCALE GENOMIC DNA]</scope>
</reference>
<dbReference type="HOGENOM" id="CLU_028443_0_0_1"/>
<protein>
    <recommendedName>
        <fullName evidence="1">SET domain-containing protein</fullName>
    </recommendedName>
</protein>
<dbReference type="Gramene" id="EFJ15137">
    <property type="protein sequence ID" value="EFJ15137"/>
    <property type="gene ID" value="SELMODRAFT_422918"/>
</dbReference>
<dbReference type="InParanoid" id="D8SJZ3"/>
<dbReference type="PROSITE" id="PS50280">
    <property type="entry name" value="SET"/>
    <property type="match status" value="1"/>
</dbReference>
<dbReference type="Gene3D" id="1.25.40.10">
    <property type="entry name" value="Tetratricopeptide repeat domain"/>
    <property type="match status" value="1"/>
</dbReference>
<dbReference type="Gene3D" id="2.170.270.10">
    <property type="entry name" value="SET domain"/>
    <property type="match status" value="1"/>
</dbReference>